<dbReference type="OrthoDB" id="5592486at2759"/>
<evidence type="ECO:0000313" key="4">
    <source>
        <dbReference type="EMBL" id="UJO23093.1"/>
    </source>
</evidence>
<dbReference type="RefSeq" id="XP_047767459.1">
    <property type="nucleotide sequence ID" value="XM_047911216.1"/>
</dbReference>
<keyword evidence="5" id="KW-1185">Reference proteome</keyword>
<dbReference type="InterPro" id="IPR007751">
    <property type="entry name" value="DUF676_lipase-like"/>
</dbReference>
<dbReference type="KEGG" id="ffu:CLAFUR5_12068"/>
<dbReference type="OMA" id="WGDYKGT"/>
<evidence type="ECO:0000259" key="3">
    <source>
        <dbReference type="Pfam" id="PF05057"/>
    </source>
</evidence>
<evidence type="ECO:0000256" key="2">
    <source>
        <dbReference type="SAM" id="MobiDB-lite"/>
    </source>
</evidence>
<protein>
    <submittedName>
        <fullName evidence="4">Triacylglycerol lipase 2</fullName>
    </submittedName>
</protein>
<gene>
    <name evidence="4" type="ORF">CLAFUR5_12068</name>
</gene>
<dbReference type="Pfam" id="PF05057">
    <property type="entry name" value="DUF676"/>
    <property type="match status" value="1"/>
</dbReference>
<reference evidence="4" key="2">
    <citation type="journal article" date="2022" name="Microb. Genom.">
        <title>A chromosome-scale genome assembly of the tomato pathogen Cladosporium fulvum reveals a compartmentalized genome architecture and the presence of a dispensable chromosome.</title>
        <authorList>
            <person name="Zaccaron A.Z."/>
            <person name="Chen L.H."/>
            <person name="Samaras A."/>
            <person name="Stergiopoulos I."/>
        </authorList>
    </citation>
    <scope>NUCLEOTIDE SEQUENCE</scope>
    <source>
        <strain evidence="4">Race5_Kim</strain>
    </source>
</reference>
<name>A0A9Q8UUN9_PASFU</name>
<organism evidence="4 5">
    <name type="scientific">Passalora fulva</name>
    <name type="common">Tomato leaf mold</name>
    <name type="synonym">Cladosporium fulvum</name>
    <dbReference type="NCBI Taxonomy" id="5499"/>
    <lineage>
        <taxon>Eukaryota</taxon>
        <taxon>Fungi</taxon>
        <taxon>Dikarya</taxon>
        <taxon>Ascomycota</taxon>
        <taxon>Pezizomycotina</taxon>
        <taxon>Dothideomycetes</taxon>
        <taxon>Dothideomycetidae</taxon>
        <taxon>Mycosphaerellales</taxon>
        <taxon>Mycosphaerellaceae</taxon>
        <taxon>Fulvia</taxon>
    </lineage>
</organism>
<dbReference type="EMBL" id="CP090172">
    <property type="protein sequence ID" value="UJO23093.1"/>
    <property type="molecule type" value="Genomic_DNA"/>
</dbReference>
<dbReference type="SUPFAM" id="SSF53474">
    <property type="entry name" value="alpha/beta-Hydrolases"/>
    <property type="match status" value="1"/>
</dbReference>
<dbReference type="InterPro" id="IPR029058">
    <property type="entry name" value="AB_hydrolase_fold"/>
</dbReference>
<reference evidence="4" key="1">
    <citation type="submission" date="2021-12" db="EMBL/GenBank/DDBJ databases">
        <authorList>
            <person name="Zaccaron A."/>
            <person name="Stergiopoulos I."/>
        </authorList>
    </citation>
    <scope>NUCLEOTIDE SEQUENCE</scope>
    <source>
        <strain evidence="4">Race5_Kim</strain>
    </source>
</reference>
<dbReference type="PANTHER" id="PTHR11440">
    <property type="entry name" value="LECITHIN-CHOLESTEROL ACYLTRANSFERASE-RELATED"/>
    <property type="match status" value="1"/>
</dbReference>
<evidence type="ECO:0000313" key="5">
    <source>
        <dbReference type="Proteomes" id="UP000756132"/>
    </source>
</evidence>
<sequence>MLIAYRTSCQRLRPLHLTRTGLQVARQHTSAAGTHNNPNHSPQAKQDAKKDEQKANDPRLKNVDDLIEDKFAVLKSSYDAPKHPIILAHGLLGFDQIRPAGRLLPGVEYWYGITQALAAKGVEVVTAVVPPSGSIEARAAKLAEAIEAKANGKAVNIIAHSMVVIQGGLDSRYMISRLHPPNVKVLSLTTIATPHRGSAFADYLFHQIGIANVPKIYKVLDFFGIETGAFGQLTRDYMSQSFNPRTPDVDGVQYYSYGAAFEPHLTSVFKKSHDVIEKVEGANDGMVSVGSSRWGEYKGTLNHVSHLDLINWTNRLRWWFWQVTGTRKKNFNAIAFFLSIADMLAKEGL</sequence>
<feature type="domain" description="DUF676" evidence="3">
    <location>
        <begin position="142"/>
        <end position="222"/>
    </location>
</feature>
<dbReference type="AlphaFoldDB" id="A0A9Q8UUN9"/>
<proteinExistence type="inferred from homology"/>
<dbReference type="Proteomes" id="UP000756132">
    <property type="component" value="Chromosome 10"/>
</dbReference>
<dbReference type="GeneID" id="71991946"/>
<feature type="compositionally biased region" description="Polar residues" evidence="2">
    <location>
        <begin position="26"/>
        <end position="42"/>
    </location>
</feature>
<feature type="region of interest" description="Disordered" evidence="2">
    <location>
        <begin position="24"/>
        <end position="59"/>
    </location>
</feature>
<comment type="similarity">
    <text evidence="1">Belongs to the putative lipase ROG1 family.</text>
</comment>
<feature type="compositionally biased region" description="Basic and acidic residues" evidence="2">
    <location>
        <begin position="46"/>
        <end position="59"/>
    </location>
</feature>
<dbReference type="Gene3D" id="3.40.50.1820">
    <property type="entry name" value="alpha/beta hydrolase"/>
    <property type="match status" value="1"/>
</dbReference>
<evidence type="ECO:0000256" key="1">
    <source>
        <dbReference type="ARBA" id="ARBA00007920"/>
    </source>
</evidence>
<accession>A0A9Q8UUN9</accession>